<evidence type="ECO:0000313" key="2">
    <source>
        <dbReference type="EMBL" id="GFR82138.1"/>
    </source>
</evidence>
<protein>
    <submittedName>
        <fullName evidence="2">Uncharacterized protein</fullName>
    </submittedName>
</protein>
<comment type="caution">
    <text evidence="2">The sequence shown here is derived from an EMBL/GenBank/DDBJ whole genome shotgun (WGS) entry which is preliminary data.</text>
</comment>
<evidence type="ECO:0000313" key="3">
    <source>
        <dbReference type="Proteomes" id="UP000762676"/>
    </source>
</evidence>
<dbReference type="EMBL" id="BMAT01008308">
    <property type="protein sequence ID" value="GFR82138.1"/>
    <property type="molecule type" value="Genomic_DNA"/>
</dbReference>
<dbReference type="AlphaFoldDB" id="A0AAV4G9B2"/>
<sequence>MEIKSTVSLSVSPPVQWTSGESSMSWLEKDGRGRGRGGAPSRRTGVAPLVNPALTLNHRANHVNLGQLPSKGRLVWDKRAAMSTDNRVGHR</sequence>
<feature type="compositionally biased region" description="Polar residues" evidence="1">
    <location>
        <begin position="1"/>
        <end position="25"/>
    </location>
</feature>
<feature type="region of interest" description="Disordered" evidence="1">
    <location>
        <begin position="1"/>
        <end position="46"/>
    </location>
</feature>
<accession>A0AAV4G9B2</accession>
<evidence type="ECO:0000256" key="1">
    <source>
        <dbReference type="SAM" id="MobiDB-lite"/>
    </source>
</evidence>
<keyword evidence="3" id="KW-1185">Reference proteome</keyword>
<name>A0AAV4G9B2_9GAST</name>
<reference evidence="2 3" key="1">
    <citation type="journal article" date="2021" name="Elife">
        <title>Chloroplast acquisition without the gene transfer in kleptoplastic sea slugs, Plakobranchus ocellatus.</title>
        <authorList>
            <person name="Maeda T."/>
            <person name="Takahashi S."/>
            <person name="Yoshida T."/>
            <person name="Shimamura S."/>
            <person name="Takaki Y."/>
            <person name="Nagai Y."/>
            <person name="Toyoda A."/>
            <person name="Suzuki Y."/>
            <person name="Arimoto A."/>
            <person name="Ishii H."/>
            <person name="Satoh N."/>
            <person name="Nishiyama T."/>
            <person name="Hasebe M."/>
            <person name="Maruyama T."/>
            <person name="Minagawa J."/>
            <person name="Obokata J."/>
            <person name="Shigenobu S."/>
        </authorList>
    </citation>
    <scope>NUCLEOTIDE SEQUENCE [LARGE SCALE GENOMIC DNA]</scope>
</reference>
<dbReference type="Proteomes" id="UP000762676">
    <property type="component" value="Unassembled WGS sequence"/>
</dbReference>
<proteinExistence type="predicted"/>
<organism evidence="2 3">
    <name type="scientific">Elysia marginata</name>
    <dbReference type="NCBI Taxonomy" id="1093978"/>
    <lineage>
        <taxon>Eukaryota</taxon>
        <taxon>Metazoa</taxon>
        <taxon>Spiralia</taxon>
        <taxon>Lophotrochozoa</taxon>
        <taxon>Mollusca</taxon>
        <taxon>Gastropoda</taxon>
        <taxon>Heterobranchia</taxon>
        <taxon>Euthyneura</taxon>
        <taxon>Panpulmonata</taxon>
        <taxon>Sacoglossa</taxon>
        <taxon>Placobranchoidea</taxon>
        <taxon>Plakobranchidae</taxon>
        <taxon>Elysia</taxon>
    </lineage>
</organism>
<gene>
    <name evidence="2" type="ORF">ElyMa_004090600</name>
</gene>